<dbReference type="InterPro" id="IPR036514">
    <property type="entry name" value="SGNH_hydro_sf"/>
</dbReference>
<name>A0A3D9AP57_9FLAO</name>
<keyword evidence="1" id="KW-0732">Signal</keyword>
<feature type="chain" id="PRO_5017750878" evidence="1">
    <location>
        <begin position="24"/>
        <end position="523"/>
    </location>
</feature>
<proteinExistence type="predicted"/>
<evidence type="ECO:0000313" key="3">
    <source>
        <dbReference type="Proteomes" id="UP000256257"/>
    </source>
</evidence>
<dbReference type="EMBL" id="QNVV01000025">
    <property type="protein sequence ID" value="REC43131.1"/>
    <property type="molecule type" value="Genomic_DNA"/>
</dbReference>
<protein>
    <submittedName>
        <fullName evidence="2">G-D-S-L family lipolytic protein</fullName>
    </submittedName>
</protein>
<dbReference type="OrthoDB" id="9764164at2"/>
<keyword evidence="3" id="KW-1185">Reference proteome</keyword>
<reference evidence="2 3" key="1">
    <citation type="submission" date="2018-06" db="EMBL/GenBank/DDBJ databases">
        <title>Novel Chryseobacterium species.</title>
        <authorList>
            <person name="Newman J."/>
            <person name="Hugo C."/>
            <person name="Oosthuizen L."/>
            <person name="Charimba G."/>
        </authorList>
    </citation>
    <scope>NUCLEOTIDE SEQUENCE [LARGE SCALE GENOMIC DNA]</scope>
    <source>
        <strain evidence="2 3">7_F195</strain>
    </source>
</reference>
<accession>A0A3D9AP57</accession>
<organism evidence="2 3">
    <name type="scientific">Chryseobacterium pennipullorum</name>
    <dbReference type="NCBI Taxonomy" id="2258963"/>
    <lineage>
        <taxon>Bacteria</taxon>
        <taxon>Pseudomonadati</taxon>
        <taxon>Bacteroidota</taxon>
        <taxon>Flavobacteriia</taxon>
        <taxon>Flavobacteriales</taxon>
        <taxon>Weeksellaceae</taxon>
        <taxon>Chryseobacterium group</taxon>
        <taxon>Chryseobacterium</taxon>
    </lineage>
</organism>
<gene>
    <name evidence="2" type="ORF">DRF67_19895</name>
</gene>
<sequence length="523" mass="54635">MKKIIISTIAVSALLFTATSCNTDFDTDVKDIPVTKGEADFSKYVALGNSLTSGFRDNALYIDGQNESYPSMIAMQMRLAGGGGFKQPLMNDNLGGIPSAGIANKKILAVVAGALAPVDAPGTGTTTLANIYSAGPYQNMGVPGAKVAHLIAPKYGDPAGLNPLAPTANPYFVRFASSSTTSVVADALAQNPTFVSLWIGNNDVLGYATSGGDGSNPITPVDGPIGVGFNSTYSALAGMLFPSGTTRKGVVANIPDVTSIPFFTRVPYNPVPPDRFNTALSGSPSNQNANIDALNAQVFGPLKQILTGLGQGSRIQLLSKTEGNPVVLKDESLTNLAAQITGALVAAGVPVQQAGLMGQLYGQARHSTSQDLIPLTTSTVLGTTPSSPFAVAPFDKYGTTYPLEDKHVLRGKFNNVNGEVEEVLAATVAFNATIKSVADSKNLAFVDMNAKMKELNSKSGIVWDGVRYTATFVTGGAFSLDGVHLTGRGYGIVANEFIKSINMKYRSTLPQVDPNKYSGVKFP</sequence>
<dbReference type="Gene3D" id="3.40.50.1110">
    <property type="entry name" value="SGNH hydrolase"/>
    <property type="match status" value="2"/>
</dbReference>
<comment type="caution">
    <text evidence="2">The sequence shown here is derived from an EMBL/GenBank/DDBJ whole genome shotgun (WGS) entry which is preliminary data.</text>
</comment>
<dbReference type="AlphaFoldDB" id="A0A3D9AP57"/>
<feature type="signal peptide" evidence="1">
    <location>
        <begin position="1"/>
        <end position="23"/>
    </location>
</feature>
<dbReference type="GO" id="GO:0016788">
    <property type="term" value="F:hydrolase activity, acting on ester bonds"/>
    <property type="evidence" value="ECO:0007669"/>
    <property type="project" value="UniProtKB-ARBA"/>
</dbReference>
<evidence type="ECO:0000313" key="2">
    <source>
        <dbReference type="EMBL" id="REC43131.1"/>
    </source>
</evidence>
<evidence type="ECO:0000256" key="1">
    <source>
        <dbReference type="SAM" id="SignalP"/>
    </source>
</evidence>
<dbReference type="Proteomes" id="UP000256257">
    <property type="component" value="Unassembled WGS sequence"/>
</dbReference>
<dbReference type="SUPFAM" id="SSF52266">
    <property type="entry name" value="SGNH hydrolase"/>
    <property type="match status" value="1"/>
</dbReference>
<dbReference type="PROSITE" id="PS51257">
    <property type="entry name" value="PROKAR_LIPOPROTEIN"/>
    <property type="match status" value="1"/>
</dbReference>
<dbReference type="RefSeq" id="WP_115930049.1">
    <property type="nucleotide sequence ID" value="NZ_QNVV01000025.1"/>
</dbReference>